<reference evidence="7 8" key="1">
    <citation type="journal article" date="2011" name="J. Bacteriol.">
        <title>Draft genome sequence of the anoxygenic filamentous phototrophic bacterium Oscillochloris trichoides subsp. DG-6.</title>
        <authorList>
            <person name="Kuznetsov B.B."/>
            <person name="Ivanovsky R.N."/>
            <person name="Keppen O.I."/>
            <person name="Sukhacheva M.V."/>
            <person name="Bumazhkin B.K."/>
            <person name="Patutina E.O."/>
            <person name="Beletsky A.V."/>
            <person name="Mardanov A.V."/>
            <person name="Baslerov R.V."/>
            <person name="Panteleeva A.N."/>
            <person name="Kolganova T.V."/>
            <person name="Ravin N.V."/>
            <person name="Skryabin K.G."/>
        </authorList>
    </citation>
    <scope>NUCLEOTIDE SEQUENCE [LARGE SCALE GENOMIC DNA]</scope>
    <source>
        <strain evidence="7 8">DG-6</strain>
    </source>
</reference>
<dbReference type="Gene3D" id="2.160.10.10">
    <property type="entry name" value="Hexapeptide repeat proteins"/>
    <property type="match status" value="1"/>
</dbReference>
<evidence type="ECO:0000256" key="3">
    <source>
        <dbReference type="ARBA" id="ARBA00022679"/>
    </source>
</evidence>
<name>E1I9L6_9CHLR</name>
<dbReference type="HOGENOM" id="CLU_051638_10_2_0"/>
<keyword evidence="3 6" id="KW-0808">Transferase</keyword>
<dbReference type="InterPro" id="IPR018357">
    <property type="entry name" value="Hexapep_transf_CS"/>
</dbReference>
<dbReference type="EMBL" id="ADVR01000001">
    <property type="protein sequence ID" value="EFO82094.1"/>
    <property type="molecule type" value="Genomic_DNA"/>
</dbReference>
<evidence type="ECO:0000313" key="7">
    <source>
        <dbReference type="EMBL" id="EFO82094.1"/>
    </source>
</evidence>
<dbReference type="OrthoDB" id="9814490at2"/>
<evidence type="ECO:0000256" key="5">
    <source>
        <dbReference type="ARBA" id="ARBA00023315"/>
    </source>
</evidence>
<dbReference type="PANTHER" id="PTHR42811">
    <property type="entry name" value="SERINE ACETYLTRANSFERASE"/>
    <property type="match status" value="1"/>
</dbReference>
<keyword evidence="8" id="KW-1185">Reference proteome</keyword>
<dbReference type="STRING" id="765420.OSCT_0017"/>
<comment type="caution">
    <text evidence="7">The sequence shown here is derived from an EMBL/GenBank/DDBJ whole genome shotgun (WGS) entry which is preliminary data.</text>
</comment>
<comment type="similarity">
    <text evidence="1 6">Belongs to the transferase hexapeptide repeat family.</text>
</comment>
<protein>
    <recommendedName>
        <fullName evidence="2 6">Serine acetyltransferase</fullName>
        <ecNumber evidence="6">2.3.1.30</ecNumber>
    </recommendedName>
</protein>
<dbReference type="GO" id="GO:0009001">
    <property type="term" value="F:serine O-acetyltransferase activity"/>
    <property type="evidence" value="ECO:0007669"/>
    <property type="project" value="UniProtKB-EC"/>
</dbReference>
<organism evidence="7 8">
    <name type="scientific">Oscillochloris trichoides DG-6</name>
    <dbReference type="NCBI Taxonomy" id="765420"/>
    <lineage>
        <taxon>Bacteria</taxon>
        <taxon>Bacillati</taxon>
        <taxon>Chloroflexota</taxon>
        <taxon>Chloroflexia</taxon>
        <taxon>Chloroflexales</taxon>
        <taxon>Chloroflexineae</taxon>
        <taxon>Oscillochloridaceae</taxon>
        <taxon>Oscillochloris</taxon>
    </lineage>
</organism>
<evidence type="ECO:0000313" key="8">
    <source>
        <dbReference type="Proteomes" id="UP000054010"/>
    </source>
</evidence>
<dbReference type="AlphaFoldDB" id="E1I9L6"/>
<dbReference type="PROSITE" id="PS00101">
    <property type="entry name" value="HEXAPEP_TRANSFERASES"/>
    <property type="match status" value="1"/>
</dbReference>
<dbReference type="Proteomes" id="UP000054010">
    <property type="component" value="Unassembled WGS sequence"/>
</dbReference>
<dbReference type="GO" id="GO:0005737">
    <property type="term" value="C:cytoplasm"/>
    <property type="evidence" value="ECO:0007669"/>
    <property type="project" value="InterPro"/>
</dbReference>
<keyword evidence="4" id="KW-0677">Repeat</keyword>
<dbReference type="InterPro" id="IPR001451">
    <property type="entry name" value="Hexapep"/>
</dbReference>
<dbReference type="CDD" id="cd03354">
    <property type="entry name" value="LbH_SAT"/>
    <property type="match status" value="1"/>
</dbReference>
<proteinExistence type="inferred from homology"/>
<dbReference type="PIRSF" id="PIRSF000441">
    <property type="entry name" value="CysE"/>
    <property type="match status" value="1"/>
</dbReference>
<evidence type="ECO:0000256" key="6">
    <source>
        <dbReference type="PIRNR" id="PIRNR000441"/>
    </source>
</evidence>
<dbReference type="InterPro" id="IPR011004">
    <property type="entry name" value="Trimer_LpxA-like_sf"/>
</dbReference>
<keyword evidence="5 6" id="KW-0012">Acyltransferase</keyword>
<comment type="catalytic activity">
    <reaction evidence="6">
        <text>L-serine + acetyl-CoA = O-acetyl-L-serine + CoA</text>
        <dbReference type="Rhea" id="RHEA:24560"/>
        <dbReference type="ChEBI" id="CHEBI:33384"/>
        <dbReference type="ChEBI" id="CHEBI:57287"/>
        <dbReference type="ChEBI" id="CHEBI:57288"/>
        <dbReference type="ChEBI" id="CHEBI:58340"/>
        <dbReference type="EC" id="2.3.1.30"/>
    </reaction>
</comment>
<dbReference type="GO" id="GO:0006535">
    <property type="term" value="P:cysteine biosynthetic process from serine"/>
    <property type="evidence" value="ECO:0007669"/>
    <property type="project" value="InterPro"/>
</dbReference>
<dbReference type="EC" id="2.3.1.30" evidence="6"/>
<sequence>MERFKQDARRWIELGKINTDTPVTWGLILKLLFRYMPFRAIAWFRFGNWCQRKGIPYLPGFAQRQIFSRYGLDIVIGADIEGGLYIPHPIGMVVSPARIGKNCSLIGGITIGMRNTWEFPVLGDEVFVGTGARILGGITIGNRAQIGANAVVVTDVPEGATAVGIPARVTRING</sequence>
<gene>
    <name evidence="7" type="ORF">OSCT_0017</name>
</gene>
<dbReference type="InterPro" id="IPR045304">
    <property type="entry name" value="LbH_SAT"/>
</dbReference>
<dbReference type="SUPFAM" id="SSF51161">
    <property type="entry name" value="Trimeric LpxA-like enzymes"/>
    <property type="match status" value="1"/>
</dbReference>
<dbReference type="Pfam" id="PF00132">
    <property type="entry name" value="Hexapep"/>
    <property type="match status" value="1"/>
</dbReference>
<dbReference type="eggNOG" id="COG1045">
    <property type="taxonomic scope" value="Bacteria"/>
</dbReference>
<dbReference type="InterPro" id="IPR005881">
    <property type="entry name" value="Ser_O-AcTrfase"/>
</dbReference>
<evidence type="ECO:0000256" key="1">
    <source>
        <dbReference type="ARBA" id="ARBA00007274"/>
    </source>
</evidence>
<evidence type="ECO:0000256" key="4">
    <source>
        <dbReference type="ARBA" id="ARBA00022737"/>
    </source>
</evidence>
<accession>E1I9L6</accession>
<evidence type="ECO:0000256" key="2">
    <source>
        <dbReference type="ARBA" id="ARBA00018522"/>
    </source>
</evidence>